<dbReference type="SUPFAM" id="SSF141000">
    <property type="entry name" value="Glu-tRNAGln amidotransferase C subunit"/>
    <property type="match status" value="1"/>
</dbReference>
<name>A0A8J6TCJ7_9BACT</name>
<dbReference type="PANTHER" id="PTHR15004">
    <property type="entry name" value="GLUTAMYL-TRNA(GLN) AMIDOTRANSFERASE SUBUNIT C, MITOCHONDRIAL"/>
    <property type="match status" value="1"/>
</dbReference>
<dbReference type="NCBIfam" id="TIGR00135">
    <property type="entry name" value="gatC"/>
    <property type="match status" value="1"/>
</dbReference>
<dbReference type="AlphaFoldDB" id="A0A8J6TCJ7"/>
<keyword evidence="2" id="KW-0648">Protein biosynthesis</keyword>
<dbReference type="Pfam" id="PF02686">
    <property type="entry name" value="GatC"/>
    <property type="match status" value="1"/>
</dbReference>
<dbReference type="GO" id="GO:0006412">
    <property type="term" value="P:translation"/>
    <property type="evidence" value="ECO:0007669"/>
    <property type="project" value="UniProtKB-UniRule"/>
</dbReference>
<dbReference type="GO" id="GO:0070681">
    <property type="term" value="P:glutaminyl-tRNAGln biosynthesis via transamidation"/>
    <property type="evidence" value="ECO:0007669"/>
    <property type="project" value="TreeGrafter"/>
</dbReference>
<dbReference type="PANTHER" id="PTHR15004:SF0">
    <property type="entry name" value="GLUTAMYL-TRNA(GLN) AMIDOTRANSFERASE SUBUNIT C, MITOCHONDRIAL"/>
    <property type="match status" value="1"/>
</dbReference>
<comment type="function">
    <text evidence="2">Allows the formation of correctly charged Asn-tRNA(Asn) or Gln-tRNA(Gln) through the transamidation of misacylated Asp-tRNA(Asn) or Glu-tRNA(Gln) in organisms which lack either or both of asparaginyl-tRNA or glutaminyl-tRNA synthetases. The reaction takes place in the presence of glutamine and ATP through an activated phospho-Asp-tRNA(Asn) or phospho-Glu-tRNA(Gln).</text>
</comment>
<dbReference type="Gene3D" id="1.10.20.60">
    <property type="entry name" value="Glu-tRNAGln amidotransferase C subunit, N-terminal domain"/>
    <property type="match status" value="1"/>
</dbReference>
<dbReference type="EMBL" id="JACNJZ010000138">
    <property type="protein sequence ID" value="MBC8318199.1"/>
    <property type="molecule type" value="Genomic_DNA"/>
</dbReference>
<dbReference type="InterPro" id="IPR036113">
    <property type="entry name" value="Asp/Glu-ADT_sf_sub_c"/>
</dbReference>
<organism evidence="3 4">
    <name type="scientific">Candidatus Desulfobia pelagia</name>
    <dbReference type="NCBI Taxonomy" id="2841692"/>
    <lineage>
        <taxon>Bacteria</taxon>
        <taxon>Pseudomonadati</taxon>
        <taxon>Thermodesulfobacteriota</taxon>
        <taxon>Desulfobulbia</taxon>
        <taxon>Desulfobulbales</taxon>
        <taxon>Desulfobulbaceae</taxon>
        <taxon>Candidatus Desulfobia</taxon>
    </lineage>
</organism>
<dbReference type="GO" id="GO:0050567">
    <property type="term" value="F:glutaminyl-tRNA synthase (glutamine-hydrolyzing) activity"/>
    <property type="evidence" value="ECO:0007669"/>
    <property type="project" value="UniProtKB-UniRule"/>
</dbReference>
<accession>A0A8J6TCJ7</accession>
<keyword evidence="1 2" id="KW-0067">ATP-binding</keyword>
<evidence type="ECO:0000256" key="1">
    <source>
        <dbReference type="ARBA" id="ARBA00022840"/>
    </source>
</evidence>
<dbReference type="GO" id="GO:0006450">
    <property type="term" value="P:regulation of translational fidelity"/>
    <property type="evidence" value="ECO:0007669"/>
    <property type="project" value="InterPro"/>
</dbReference>
<dbReference type="InterPro" id="IPR003837">
    <property type="entry name" value="GatC"/>
</dbReference>
<keyword evidence="2" id="KW-0436">Ligase</keyword>
<keyword evidence="2" id="KW-0547">Nucleotide-binding</keyword>
<sequence>MNITEKEVLAVANLARLKLDPAEVSSMTEQLDRILGYVAKLNEINTDGVEATSHAQAVTNAFREDELKESLPRSEALANAPKRNEEAFIVPRVI</sequence>
<reference evidence="3 4" key="1">
    <citation type="submission" date="2020-08" db="EMBL/GenBank/DDBJ databases">
        <title>Bridging the membrane lipid divide: bacteria of the FCB group superphylum have the potential to synthesize archaeal ether lipids.</title>
        <authorList>
            <person name="Villanueva L."/>
            <person name="Von Meijenfeldt F.A.B."/>
            <person name="Westbye A.B."/>
            <person name="Yadav S."/>
            <person name="Hopmans E.C."/>
            <person name="Dutilh B.E."/>
            <person name="Sinninghe Damste J.S."/>
        </authorList>
    </citation>
    <scope>NUCLEOTIDE SEQUENCE [LARGE SCALE GENOMIC DNA]</scope>
    <source>
        <strain evidence="3">NIOZ-UU47</strain>
    </source>
</reference>
<evidence type="ECO:0000313" key="4">
    <source>
        <dbReference type="Proteomes" id="UP000614424"/>
    </source>
</evidence>
<comment type="catalytic activity">
    <reaction evidence="2">
        <text>L-aspartyl-tRNA(Asn) + L-glutamine + ATP + H2O = L-asparaginyl-tRNA(Asn) + L-glutamate + ADP + phosphate + 2 H(+)</text>
        <dbReference type="Rhea" id="RHEA:14513"/>
        <dbReference type="Rhea" id="RHEA-COMP:9674"/>
        <dbReference type="Rhea" id="RHEA-COMP:9677"/>
        <dbReference type="ChEBI" id="CHEBI:15377"/>
        <dbReference type="ChEBI" id="CHEBI:15378"/>
        <dbReference type="ChEBI" id="CHEBI:29985"/>
        <dbReference type="ChEBI" id="CHEBI:30616"/>
        <dbReference type="ChEBI" id="CHEBI:43474"/>
        <dbReference type="ChEBI" id="CHEBI:58359"/>
        <dbReference type="ChEBI" id="CHEBI:78515"/>
        <dbReference type="ChEBI" id="CHEBI:78516"/>
        <dbReference type="ChEBI" id="CHEBI:456216"/>
    </reaction>
</comment>
<gene>
    <name evidence="2 3" type="primary">gatC</name>
    <name evidence="3" type="ORF">H8E41_09855</name>
</gene>
<dbReference type="GO" id="GO:0005524">
    <property type="term" value="F:ATP binding"/>
    <property type="evidence" value="ECO:0007669"/>
    <property type="project" value="UniProtKB-KW"/>
</dbReference>
<comment type="caution">
    <text evidence="3">The sequence shown here is derived from an EMBL/GenBank/DDBJ whole genome shotgun (WGS) entry which is preliminary data.</text>
</comment>
<dbReference type="HAMAP" id="MF_00122">
    <property type="entry name" value="GatC"/>
    <property type="match status" value="1"/>
</dbReference>
<proteinExistence type="inferred from homology"/>
<evidence type="ECO:0000313" key="3">
    <source>
        <dbReference type="EMBL" id="MBC8318199.1"/>
    </source>
</evidence>
<comment type="similarity">
    <text evidence="2">Belongs to the GatC family.</text>
</comment>
<dbReference type="Proteomes" id="UP000614424">
    <property type="component" value="Unassembled WGS sequence"/>
</dbReference>
<dbReference type="EC" id="6.3.5.-" evidence="2"/>
<comment type="catalytic activity">
    <reaction evidence="2">
        <text>L-glutamyl-tRNA(Gln) + L-glutamine + ATP + H2O = L-glutaminyl-tRNA(Gln) + L-glutamate + ADP + phosphate + H(+)</text>
        <dbReference type="Rhea" id="RHEA:17521"/>
        <dbReference type="Rhea" id="RHEA-COMP:9681"/>
        <dbReference type="Rhea" id="RHEA-COMP:9684"/>
        <dbReference type="ChEBI" id="CHEBI:15377"/>
        <dbReference type="ChEBI" id="CHEBI:15378"/>
        <dbReference type="ChEBI" id="CHEBI:29985"/>
        <dbReference type="ChEBI" id="CHEBI:30616"/>
        <dbReference type="ChEBI" id="CHEBI:43474"/>
        <dbReference type="ChEBI" id="CHEBI:58359"/>
        <dbReference type="ChEBI" id="CHEBI:78520"/>
        <dbReference type="ChEBI" id="CHEBI:78521"/>
        <dbReference type="ChEBI" id="CHEBI:456216"/>
    </reaction>
</comment>
<evidence type="ECO:0000256" key="2">
    <source>
        <dbReference type="HAMAP-Rule" id="MF_00122"/>
    </source>
</evidence>
<comment type="subunit">
    <text evidence="2">Heterotrimer of A, B and C subunits.</text>
</comment>
<protein>
    <recommendedName>
        <fullName evidence="2">Aspartyl/glutamyl-tRNA(Asn/Gln) amidotransferase subunit C</fullName>
        <shortName evidence="2">Asp/Glu-ADT subunit C</shortName>
        <ecNumber evidence="2">6.3.5.-</ecNumber>
    </recommendedName>
</protein>